<evidence type="ECO:0000256" key="4">
    <source>
        <dbReference type="ARBA" id="ARBA00012723"/>
    </source>
</evidence>
<keyword evidence="7" id="KW-0676">Redox-active center</keyword>
<protein>
    <recommendedName>
        <fullName evidence="4">protein disulfide-isomerase</fullName>
        <ecNumber evidence="4">5.3.4.1</ecNumber>
    </recommendedName>
</protein>
<organism evidence="10 11">
    <name type="scientific">Humicola insolens</name>
    <name type="common">Soft-rot fungus</name>
    <dbReference type="NCBI Taxonomy" id="85995"/>
    <lineage>
        <taxon>Eukaryota</taxon>
        <taxon>Fungi</taxon>
        <taxon>Dikarya</taxon>
        <taxon>Ascomycota</taxon>
        <taxon>Pezizomycotina</taxon>
        <taxon>Sordariomycetes</taxon>
        <taxon>Sordariomycetidae</taxon>
        <taxon>Sordariales</taxon>
        <taxon>Chaetomiaceae</taxon>
        <taxon>Mycothermus</taxon>
    </lineage>
</organism>
<dbReference type="InterPro" id="IPR036249">
    <property type="entry name" value="Thioredoxin-like_sf"/>
</dbReference>
<evidence type="ECO:0000256" key="8">
    <source>
        <dbReference type="SAM" id="MobiDB-lite"/>
    </source>
</evidence>
<dbReference type="EC" id="5.3.4.1" evidence="4"/>
<proteinExistence type="inferred from homology"/>
<accession>A0ABR3VMK5</accession>
<evidence type="ECO:0000313" key="11">
    <source>
        <dbReference type="Proteomes" id="UP001583172"/>
    </source>
</evidence>
<keyword evidence="6" id="KW-0413">Isomerase</keyword>
<comment type="catalytic activity">
    <reaction evidence="1">
        <text>Catalyzes the rearrangement of -S-S- bonds in proteins.</text>
        <dbReference type="EC" id="5.3.4.1"/>
    </reaction>
</comment>
<dbReference type="Gene3D" id="3.40.30.10">
    <property type="entry name" value="Glutaredoxin"/>
    <property type="match status" value="3"/>
</dbReference>
<dbReference type="Pfam" id="PF13848">
    <property type="entry name" value="Thioredoxin_6"/>
    <property type="match status" value="1"/>
</dbReference>
<comment type="similarity">
    <text evidence="3">Belongs to the protein disulfide isomerase family.</text>
</comment>
<dbReference type="CDD" id="cd02982">
    <property type="entry name" value="PDI_b'_family"/>
    <property type="match status" value="1"/>
</dbReference>
<keyword evidence="11" id="KW-1185">Reference proteome</keyword>
<comment type="caution">
    <text evidence="10">The sequence shown here is derived from an EMBL/GenBank/DDBJ whole genome shotgun (WGS) entry which is preliminary data.</text>
</comment>
<evidence type="ECO:0000313" key="10">
    <source>
        <dbReference type="EMBL" id="KAL1842726.1"/>
    </source>
</evidence>
<dbReference type="SUPFAM" id="SSF52833">
    <property type="entry name" value="Thioredoxin-like"/>
    <property type="match status" value="3"/>
</dbReference>
<keyword evidence="5" id="KW-0256">Endoplasmic reticulum</keyword>
<dbReference type="PANTHER" id="PTHR18929">
    <property type="entry name" value="PROTEIN DISULFIDE ISOMERASE"/>
    <property type="match status" value="1"/>
</dbReference>
<evidence type="ECO:0000256" key="5">
    <source>
        <dbReference type="ARBA" id="ARBA00022824"/>
    </source>
</evidence>
<dbReference type="Proteomes" id="UP001583172">
    <property type="component" value="Unassembled WGS sequence"/>
</dbReference>
<evidence type="ECO:0000256" key="3">
    <source>
        <dbReference type="ARBA" id="ARBA00006347"/>
    </source>
</evidence>
<feature type="signal peptide" evidence="9">
    <location>
        <begin position="1"/>
        <end position="21"/>
    </location>
</feature>
<evidence type="ECO:0000256" key="9">
    <source>
        <dbReference type="SAM" id="SignalP"/>
    </source>
</evidence>
<dbReference type="PANTHER" id="PTHR18929:SF132">
    <property type="entry name" value="PROTEIN DISULFIDE-ISOMERASE A3"/>
    <property type="match status" value="1"/>
</dbReference>
<feature type="region of interest" description="Disordered" evidence="8">
    <location>
        <begin position="353"/>
        <end position="383"/>
    </location>
</feature>
<reference evidence="10 11" key="1">
    <citation type="journal article" date="2024" name="Commun. Biol.">
        <title>Comparative genomic analysis of thermophilic fungi reveals convergent evolutionary adaptations and gene losses.</title>
        <authorList>
            <person name="Steindorff A.S."/>
            <person name="Aguilar-Pontes M.V."/>
            <person name="Robinson A.J."/>
            <person name="Andreopoulos B."/>
            <person name="LaButti K."/>
            <person name="Kuo A."/>
            <person name="Mondo S."/>
            <person name="Riley R."/>
            <person name="Otillar R."/>
            <person name="Haridas S."/>
            <person name="Lipzen A."/>
            <person name="Grimwood J."/>
            <person name="Schmutz J."/>
            <person name="Clum A."/>
            <person name="Reid I.D."/>
            <person name="Moisan M.C."/>
            <person name="Butler G."/>
            <person name="Nguyen T.T.M."/>
            <person name="Dewar K."/>
            <person name="Conant G."/>
            <person name="Drula E."/>
            <person name="Henrissat B."/>
            <person name="Hansel C."/>
            <person name="Singer S."/>
            <person name="Hutchinson M.I."/>
            <person name="de Vries R.P."/>
            <person name="Natvig D.O."/>
            <person name="Powell A.J."/>
            <person name="Tsang A."/>
            <person name="Grigoriev I.V."/>
        </authorList>
    </citation>
    <scope>NUCLEOTIDE SEQUENCE [LARGE SCALE GENOMIC DNA]</scope>
    <source>
        <strain evidence="10 11">CBS 620.91</strain>
    </source>
</reference>
<evidence type="ECO:0000256" key="7">
    <source>
        <dbReference type="ARBA" id="ARBA00023284"/>
    </source>
</evidence>
<comment type="subcellular location">
    <subcellularLocation>
        <location evidence="2">Endoplasmic reticulum lumen</location>
    </subcellularLocation>
</comment>
<evidence type="ECO:0000256" key="6">
    <source>
        <dbReference type="ARBA" id="ARBA00023235"/>
    </source>
</evidence>
<dbReference type="EMBL" id="JAZGSY010000034">
    <property type="protein sequence ID" value="KAL1842726.1"/>
    <property type="molecule type" value="Genomic_DNA"/>
</dbReference>
<feature type="chain" id="PRO_5045713500" description="protein disulfide-isomerase" evidence="9">
    <location>
        <begin position="22"/>
        <end position="383"/>
    </location>
</feature>
<sequence length="383" mass="42185">MLWIHIRGILPLLLSAPTALAWDHSSTSEIARLLDAGEPVLVAFVQPDEPASAAFEPEWLSAAESAGAGQHLLSVDCSAPNADCKITPDRVTYPSIFLLEADKPAVQYRGPRRAAAMLNFLARRTRPLITPSADANLSLEEELAAYRSATADETSFIAFLPGPADNDRRAAAVFEDIAWRYRDEFSFAAVSEASGKLQQGLKPPFVMCWKRGDGKGEVLDLRVEGIEELEKWVQKTSVDVVAEMTVLNRQRLLDRGLPMVYLFASTASERQSLRNELFGFARQHRQELTSVVVDPFDFPDLMGQLGLDSDVLPTGAIHDISGNKIYRFPKDKAFSGESIESWVSDVYEKHIKPHSPTTAAEDSHPVGAAKSTPNEQGDKHDEL</sequence>
<name>A0ABR3VMK5_HUMIN</name>
<gene>
    <name evidence="10" type="ORF">VTJ49DRAFT_4364</name>
</gene>
<keyword evidence="9" id="KW-0732">Signal</keyword>
<evidence type="ECO:0000256" key="1">
    <source>
        <dbReference type="ARBA" id="ARBA00001182"/>
    </source>
</evidence>
<evidence type="ECO:0000256" key="2">
    <source>
        <dbReference type="ARBA" id="ARBA00004319"/>
    </source>
</evidence>